<reference evidence="2 3" key="1">
    <citation type="journal article" date="2014" name="Genome Announc.">
        <title>Complete Genome Sequence of Sterol-Transforming Mycobacterium neoaurum Strain VKM Ac-1815D.</title>
        <authorList>
            <person name="Shtratnikova V.Y."/>
            <person name="Bragin E.Y."/>
            <person name="Dovbnya D.V."/>
            <person name="Pekov Y.A."/>
            <person name="Schelkunov M.I."/>
            <person name="Strizhov N."/>
            <person name="Ivashina T.V."/>
            <person name="Ashapkin V.V."/>
            <person name="Donova M.V."/>
        </authorList>
    </citation>
    <scope>NUCLEOTIDE SEQUENCE [LARGE SCALE GENOMIC DNA]</scope>
    <source>
        <strain evidence="2 3">VKM Ac-1815D</strain>
    </source>
</reference>
<name>V5XJE4_MYCNE</name>
<dbReference type="KEGG" id="mne:D174_15375"/>
<dbReference type="AlphaFoldDB" id="V5XJE4"/>
<proteinExistence type="predicted"/>
<evidence type="ECO:0000313" key="3">
    <source>
        <dbReference type="Proteomes" id="UP000018763"/>
    </source>
</evidence>
<sequence>MLPTVNETMGCASTATPPRKPTSSPAAAVATATPTWWRRAGRFSAISGSCAATSWWATGAVTSDELVGSPESG</sequence>
<dbReference type="EMBL" id="CP006936">
    <property type="protein sequence ID" value="AHC27956.1"/>
    <property type="molecule type" value="Genomic_DNA"/>
</dbReference>
<evidence type="ECO:0000256" key="1">
    <source>
        <dbReference type="SAM" id="MobiDB-lite"/>
    </source>
</evidence>
<gene>
    <name evidence="2" type="ORF">D174_15375</name>
</gene>
<protein>
    <submittedName>
        <fullName evidence="2">Uncharacterized protein</fullName>
    </submittedName>
</protein>
<accession>V5XJE4</accession>
<evidence type="ECO:0000313" key="2">
    <source>
        <dbReference type="EMBL" id="AHC27956.1"/>
    </source>
</evidence>
<organism evidence="2 3">
    <name type="scientific">Mycolicibacterium neoaurum VKM Ac-1815D</name>
    <dbReference type="NCBI Taxonomy" id="700508"/>
    <lineage>
        <taxon>Bacteria</taxon>
        <taxon>Bacillati</taxon>
        <taxon>Actinomycetota</taxon>
        <taxon>Actinomycetes</taxon>
        <taxon>Mycobacteriales</taxon>
        <taxon>Mycobacteriaceae</taxon>
        <taxon>Mycolicibacterium</taxon>
    </lineage>
</organism>
<keyword evidence="3" id="KW-1185">Reference proteome</keyword>
<dbReference type="Proteomes" id="UP000018763">
    <property type="component" value="Chromosome"/>
</dbReference>
<feature type="region of interest" description="Disordered" evidence="1">
    <location>
        <begin position="1"/>
        <end position="27"/>
    </location>
</feature>
<dbReference type="HOGENOM" id="CLU_2700803_0_0_11"/>
<feature type="compositionally biased region" description="Polar residues" evidence="1">
    <location>
        <begin position="1"/>
        <end position="16"/>
    </location>
</feature>